<protein>
    <submittedName>
        <fullName evidence="2">Uncharacterized protein</fullName>
    </submittedName>
</protein>
<dbReference type="EMBL" id="KN831799">
    <property type="protein sequence ID" value="KIM37142.1"/>
    <property type="molecule type" value="Genomic_DNA"/>
</dbReference>
<feature type="region of interest" description="Disordered" evidence="1">
    <location>
        <begin position="184"/>
        <end position="305"/>
    </location>
</feature>
<evidence type="ECO:0000256" key="1">
    <source>
        <dbReference type="SAM" id="MobiDB-lite"/>
    </source>
</evidence>
<reference evidence="2 3" key="1">
    <citation type="submission" date="2014-04" db="EMBL/GenBank/DDBJ databases">
        <authorList>
            <consortium name="DOE Joint Genome Institute"/>
            <person name="Kuo A."/>
            <person name="Gay G."/>
            <person name="Dore J."/>
            <person name="Kohler A."/>
            <person name="Nagy L.G."/>
            <person name="Floudas D."/>
            <person name="Copeland A."/>
            <person name="Barry K.W."/>
            <person name="Cichocki N."/>
            <person name="Veneault-Fourrey C."/>
            <person name="LaButti K."/>
            <person name="Lindquist E.A."/>
            <person name="Lipzen A."/>
            <person name="Lundell T."/>
            <person name="Morin E."/>
            <person name="Murat C."/>
            <person name="Sun H."/>
            <person name="Tunlid A."/>
            <person name="Henrissat B."/>
            <person name="Grigoriev I.V."/>
            <person name="Hibbett D.S."/>
            <person name="Martin F."/>
            <person name="Nordberg H.P."/>
            <person name="Cantor M.N."/>
            <person name="Hua S.X."/>
        </authorList>
    </citation>
    <scope>NUCLEOTIDE SEQUENCE [LARGE SCALE GENOMIC DNA]</scope>
    <source>
        <strain evidence="3">h7</strain>
    </source>
</reference>
<feature type="region of interest" description="Disordered" evidence="1">
    <location>
        <begin position="1"/>
        <end position="163"/>
    </location>
</feature>
<accession>A0A0C2Y822</accession>
<proteinExistence type="predicted"/>
<dbReference type="OrthoDB" id="2755811at2759"/>
<organism evidence="2 3">
    <name type="scientific">Hebeloma cylindrosporum</name>
    <dbReference type="NCBI Taxonomy" id="76867"/>
    <lineage>
        <taxon>Eukaryota</taxon>
        <taxon>Fungi</taxon>
        <taxon>Dikarya</taxon>
        <taxon>Basidiomycota</taxon>
        <taxon>Agaricomycotina</taxon>
        <taxon>Agaricomycetes</taxon>
        <taxon>Agaricomycetidae</taxon>
        <taxon>Agaricales</taxon>
        <taxon>Agaricineae</taxon>
        <taxon>Hymenogastraceae</taxon>
        <taxon>Hebeloma</taxon>
    </lineage>
</organism>
<dbReference type="HOGENOM" id="CLU_438754_0_0_1"/>
<feature type="compositionally biased region" description="Polar residues" evidence="1">
    <location>
        <begin position="208"/>
        <end position="228"/>
    </location>
</feature>
<reference evidence="3" key="2">
    <citation type="submission" date="2015-01" db="EMBL/GenBank/DDBJ databases">
        <title>Evolutionary Origins and Diversification of the Mycorrhizal Mutualists.</title>
        <authorList>
            <consortium name="DOE Joint Genome Institute"/>
            <consortium name="Mycorrhizal Genomics Consortium"/>
            <person name="Kohler A."/>
            <person name="Kuo A."/>
            <person name="Nagy L.G."/>
            <person name="Floudas D."/>
            <person name="Copeland A."/>
            <person name="Barry K.W."/>
            <person name="Cichocki N."/>
            <person name="Veneault-Fourrey C."/>
            <person name="LaButti K."/>
            <person name="Lindquist E.A."/>
            <person name="Lipzen A."/>
            <person name="Lundell T."/>
            <person name="Morin E."/>
            <person name="Murat C."/>
            <person name="Riley R."/>
            <person name="Ohm R."/>
            <person name="Sun H."/>
            <person name="Tunlid A."/>
            <person name="Henrissat B."/>
            <person name="Grigoriev I.V."/>
            <person name="Hibbett D.S."/>
            <person name="Martin F."/>
        </authorList>
    </citation>
    <scope>NUCLEOTIDE SEQUENCE [LARGE SCALE GENOMIC DNA]</scope>
    <source>
        <strain evidence="3">h7</strain>
    </source>
</reference>
<feature type="compositionally biased region" description="Polar residues" evidence="1">
    <location>
        <begin position="235"/>
        <end position="244"/>
    </location>
</feature>
<gene>
    <name evidence="2" type="ORF">M413DRAFT_13510</name>
</gene>
<sequence>MSGRPAATAAQAKQRSDVADLEDLVRKSEQEREEHANRPDLQLSKGINARKASSVEDRIPSQAAGPNYTSSAPAKPKRILPPGWGKHEATAQDQDSSQVIKEPLGDSNIAEGDLEVIDINEGHEYESEGNIDLPEDSVVDTESSMSDGLGLGDELEELDNKDSDYVMETNLKSDDEEFEIERTEVQHLRTKKASAKSLRGSFRHAVNAQRSTPPVTASGKLNPTSATAQKRKLDGSSTTTQSEKVNVEKRPKRSEPSGLLAGWKHKLAKEKSATIASRNAANATASAADPDDDDRDPQEYAGGVFDEDEPIAIVQAVAAKKVATTVKIIEPAPVELSASGRRTRKIRFTTASLPFPRSNAVGYIQIWRKKFKPSIVDFSGNDLDPFGTNAGVEQPALLLWGKVYPNFTREVDLSTSGRAALVQLAGDLLIGWRSTMGKAGIQIVVHSLIAEGIEQEQAVEVATYLLRDYRFIYEVPDGEGDKGAFRGPLVAKAFALYLKTIRNGVRLEGVDYSEPIGALGVAAAVIERGLELVKLGKVKLEMNAIADGSGPGKKRKVADYHPYADAHWGDKTRSWVLSAKRLDARKWNSIRAVAASYMDSTVSDDDEDGTDIGKVDPRAQIDI</sequence>
<evidence type="ECO:0000313" key="3">
    <source>
        <dbReference type="Proteomes" id="UP000053424"/>
    </source>
</evidence>
<evidence type="ECO:0000313" key="2">
    <source>
        <dbReference type="EMBL" id="KIM37142.1"/>
    </source>
</evidence>
<name>A0A0C2Y822_HEBCY</name>
<feature type="compositionally biased region" description="Basic and acidic residues" evidence="1">
    <location>
        <begin position="245"/>
        <end position="255"/>
    </location>
</feature>
<keyword evidence="3" id="KW-1185">Reference proteome</keyword>
<dbReference type="AlphaFoldDB" id="A0A0C2Y822"/>
<feature type="compositionally biased region" description="Acidic residues" evidence="1">
    <location>
        <begin position="127"/>
        <end position="139"/>
    </location>
</feature>
<feature type="compositionally biased region" description="Low complexity" evidence="1">
    <location>
        <begin position="273"/>
        <end position="288"/>
    </location>
</feature>
<feature type="compositionally biased region" description="Basic and acidic residues" evidence="1">
    <location>
        <begin position="14"/>
        <end position="38"/>
    </location>
</feature>
<dbReference type="Proteomes" id="UP000053424">
    <property type="component" value="Unassembled WGS sequence"/>
</dbReference>